<protein>
    <submittedName>
        <fullName evidence="1">Unannotated protein</fullName>
    </submittedName>
</protein>
<dbReference type="Gene3D" id="3.40.50.2300">
    <property type="match status" value="1"/>
</dbReference>
<dbReference type="AlphaFoldDB" id="A0A6J6P0Y5"/>
<evidence type="ECO:0000313" key="1">
    <source>
        <dbReference type="EMBL" id="CAB4691942.1"/>
    </source>
</evidence>
<name>A0A6J6P0Y5_9ZZZZ</name>
<proteinExistence type="predicted"/>
<organism evidence="1">
    <name type="scientific">freshwater metagenome</name>
    <dbReference type="NCBI Taxonomy" id="449393"/>
    <lineage>
        <taxon>unclassified sequences</taxon>
        <taxon>metagenomes</taxon>
        <taxon>ecological metagenomes</taxon>
    </lineage>
</organism>
<dbReference type="EMBL" id="CAEZXT010000011">
    <property type="protein sequence ID" value="CAB4691942.1"/>
    <property type="molecule type" value="Genomic_DNA"/>
</dbReference>
<accession>A0A6J6P0Y5</accession>
<reference evidence="1" key="1">
    <citation type="submission" date="2020-05" db="EMBL/GenBank/DDBJ databases">
        <authorList>
            <person name="Chiriac C."/>
            <person name="Salcher M."/>
            <person name="Ghai R."/>
            <person name="Kavagutti S V."/>
        </authorList>
    </citation>
    <scope>NUCLEOTIDE SEQUENCE</scope>
</reference>
<gene>
    <name evidence="1" type="ORF">UFOPK2589_00327</name>
</gene>
<sequence>MLTGVISASHAPAAGDSSDEFVTAFKKINDDFNKGPSKAWDNNVLQGMNAAYLTTEALFGVGKNLTRKALVSYLETKGSSLSSAALVPLGYSKATHEAYTGFWVGAYDASTVLKPVGTDRVVYTTDSGSGPVTVSTYKRPAMPVDALPKGA</sequence>